<feature type="transmembrane region" description="Helical" evidence="1">
    <location>
        <begin position="157"/>
        <end position="190"/>
    </location>
</feature>
<feature type="transmembrane region" description="Helical" evidence="1">
    <location>
        <begin position="298"/>
        <end position="321"/>
    </location>
</feature>
<evidence type="ECO:0000313" key="2">
    <source>
        <dbReference type="EMBL" id="MCD1124776.1"/>
    </source>
</evidence>
<keyword evidence="3" id="KW-1185">Reference proteome</keyword>
<dbReference type="RefSeq" id="WP_230607872.1">
    <property type="nucleotide sequence ID" value="NZ_JAJNAG010000002.1"/>
</dbReference>
<feature type="transmembrane region" description="Helical" evidence="1">
    <location>
        <begin position="196"/>
        <end position="219"/>
    </location>
</feature>
<feature type="transmembrane region" description="Helical" evidence="1">
    <location>
        <begin position="126"/>
        <end position="145"/>
    </location>
</feature>
<dbReference type="EMBL" id="JAJNAG010000002">
    <property type="protein sequence ID" value="MCD1124776.1"/>
    <property type="molecule type" value="Genomic_DNA"/>
</dbReference>
<dbReference type="NCBIfam" id="TIGR04370">
    <property type="entry name" value="glyco_rpt_poly"/>
    <property type="match status" value="1"/>
</dbReference>
<feature type="transmembrane region" description="Helical" evidence="1">
    <location>
        <begin position="12"/>
        <end position="32"/>
    </location>
</feature>
<name>A0A9X1SJE8_9GAMM</name>
<evidence type="ECO:0000313" key="3">
    <source>
        <dbReference type="Proteomes" id="UP001139171"/>
    </source>
</evidence>
<proteinExistence type="predicted"/>
<feature type="transmembrane region" description="Helical" evidence="1">
    <location>
        <begin position="47"/>
        <end position="67"/>
    </location>
</feature>
<dbReference type="Proteomes" id="UP001139171">
    <property type="component" value="Unassembled WGS sequence"/>
</dbReference>
<sequence length="377" mass="44047">MSCLIYYIRRDSFYPVFLISSSYIFVSFSIYWTRDILTSSFFLETQVFIFINIMFFSISCVIFDEIVRKFSINNNLELRDNISSIQLFLAVLCIIYIVIRVSSYSISLDSISKIINDIRKEDIVDGTSLITYLLPIIYVIWAYCLIWKREKEPSVTLLYIVLGFLLFIVTIFTTSKQSAFLLLISAFYIISKRKLSSLLLFFAFGMFVFFFFSFILRNGGDGELVSDMKKYMAFYISSPTIAFQEYYFLNQFPESSNLFRIFEKILNTISGSNNLSSLHRGFVNVGVPTNVYTAYSDYVYYSMGTSFLLSFLHGAVSGIMWRLAKNYPWAKVCYGYFAYSIIFVFYHESFITSISYWIQIVFLSILISSFFYKRKAL</sequence>
<feature type="transmembrane region" description="Helical" evidence="1">
    <location>
        <begin position="87"/>
        <end position="106"/>
    </location>
</feature>
<feature type="transmembrane region" description="Helical" evidence="1">
    <location>
        <begin position="328"/>
        <end position="347"/>
    </location>
</feature>
<gene>
    <name evidence="2" type="ORF">LPW36_01785</name>
</gene>
<reference evidence="2" key="1">
    <citation type="submission" date="2021-11" db="EMBL/GenBank/DDBJ databases">
        <title>Jinshanibacter sp. isolated from one year old Eriocheir sinensis.</title>
        <authorList>
            <person name="Li J.-Y."/>
            <person name="He W."/>
            <person name="Gao T.-H."/>
        </authorList>
    </citation>
    <scope>NUCLEOTIDE SEQUENCE</scope>
    <source>
        <strain evidence="2">LJY008</strain>
    </source>
</reference>
<accession>A0A9X1SJE8</accession>
<keyword evidence="1" id="KW-0472">Membrane</keyword>
<protein>
    <submittedName>
        <fullName evidence="2">Oligosaccharide repeat unit polymerase</fullName>
    </submittedName>
</protein>
<feature type="transmembrane region" description="Helical" evidence="1">
    <location>
        <begin position="353"/>
        <end position="372"/>
    </location>
</feature>
<keyword evidence="1" id="KW-1133">Transmembrane helix</keyword>
<comment type="caution">
    <text evidence="2">The sequence shown here is derived from an EMBL/GenBank/DDBJ whole genome shotgun (WGS) entry which is preliminary data.</text>
</comment>
<organism evidence="2 3">
    <name type="scientific">Limnobaculum eriocheiris</name>
    <dbReference type="NCBI Taxonomy" id="2897391"/>
    <lineage>
        <taxon>Bacteria</taxon>
        <taxon>Pseudomonadati</taxon>
        <taxon>Pseudomonadota</taxon>
        <taxon>Gammaproteobacteria</taxon>
        <taxon>Enterobacterales</taxon>
        <taxon>Budviciaceae</taxon>
        <taxon>Limnobaculum</taxon>
    </lineage>
</organism>
<evidence type="ECO:0000256" key="1">
    <source>
        <dbReference type="SAM" id="Phobius"/>
    </source>
</evidence>
<keyword evidence="1" id="KW-0812">Transmembrane</keyword>
<dbReference type="AlphaFoldDB" id="A0A9X1SJE8"/>